<feature type="region of interest" description="Disordered" evidence="7">
    <location>
        <begin position="1"/>
        <end position="81"/>
    </location>
</feature>
<protein>
    <submittedName>
        <fullName evidence="9">DEKNAAC101163</fullName>
    </submittedName>
</protein>
<dbReference type="GO" id="GO:0016567">
    <property type="term" value="P:protein ubiquitination"/>
    <property type="evidence" value="ECO:0007669"/>
    <property type="project" value="UniProtKB-UniPathway"/>
</dbReference>
<dbReference type="SUPFAM" id="SSF57850">
    <property type="entry name" value="RING/U-box"/>
    <property type="match status" value="1"/>
</dbReference>
<dbReference type="InParanoid" id="A0A448YH84"/>
<evidence type="ECO:0000256" key="6">
    <source>
        <dbReference type="PROSITE-ProRule" id="PRU00175"/>
    </source>
</evidence>
<dbReference type="CDD" id="cd15489">
    <property type="entry name" value="PHD_SF"/>
    <property type="match status" value="1"/>
</dbReference>
<evidence type="ECO:0000313" key="10">
    <source>
        <dbReference type="Proteomes" id="UP000290900"/>
    </source>
</evidence>
<dbReference type="SUPFAM" id="SSF57903">
    <property type="entry name" value="FYVE/PHD zinc finger"/>
    <property type="match status" value="1"/>
</dbReference>
<dbReference type="PANTHER" id="PTHR45798:SF97">
    <property type="entry name" value="ALCOHOL-SENSITIVE RING FINGER PROTEIN 1"/>
    <property type="match status" value="1"/>
</dbReference>
<keyword evidence="3 6" id="KW-0863">Zinc-finger</keyword>
<evidence type="ECO:0000256" key="5">
    <source>
        <dbReference type="ARBA" id="ARBA00022833"/>
    </source>
</evidence>
<dbReference type="InterPro" id="IPR052788">
    <property type="entry name" value="RING-type_E3_ligase_ATL"/>
</dbReference>
<accession>A0A448YH84</accession>
<dbReference type="SMART" id="SM00184">
    <property type="entry name" value="RING"/>
    <property type="match status" value="2"/>
</dbReference>
<feature type="compositionally biased region" description="Polar residues" evidence="7">
    <location>
        <begin position="52"/>
        <end position="64"/>
    </location>
</feature>
<evidence type="ECO:0000256" key="1">
    <source>
        <dbReference type="ARBA" id="ARBA00004906"/>
    </source>
</evidence>
<dbReference type="InterPro" id="IPR013083">
    <property type="entry name" value="Znf_RING/FYVE/PHD"/>
</dbReference>
<dbReference type="PANTHER" id="PTHR45798">
    <property type="entry name" value="RING-H2 FINGER PROTEIN ATL61-RELATED-RELATED"/>
    <property type="match status" value="1"/>
</dbReference>
<proteinExistence type="predicted"/>
<dbReference type="Proteomes" id="UP000290900">
    <property type="component" value="Unassembled WGS sequence"/>
</dbReference>
<dbReference type="EMBL" id="CAACVR010000003">
    <property type="protein sequence ID" value="VEU20269.1"/>
    <property type="molecule type" value="Genomic_DNA"/>
</dbReference>
<dbReference type="GO" id="GO:0051603">
    <property type="term" value="P:proteolysis involved in protein catabolic process"/>
    <property type="evidence" value="ECO:0007669"/>
    <property type="project" value="UniProtKB-ARBA"/>
</dbReference>
<dbReference type="AlphaFoldDB" id="A0A448YH84"/>
<dbReference type="OrthoDB" id="3997421at2759"/>
<dbReference type="Gene3D" id="3.30.40.10">
    <property type="entry name" value="Zinc/RING finger domain, C3HC4 (zinc finger)"/>
    <property type="match status" value="1"/>
</dbReference>
<dbReference type="UniPathway" id="UPA00143"/>
<name>A0A448YH84_BRENA</name>
<dbReference type="InterPro" id="IPR011011">
    <property type="entry name" value="Znf_FYVE_PHD"/>
</dbReference>
<gene>
    <name evidence="9" type="ORF">BRENAR_LOCUS1004</name>
</gene>
<dbReference type="Pfam" id="PF12678">
    <property type="entry name" value="zf-rbx1"/>
    <property type="match status" value="1"/>
</dbReference>
<dbReference type="Gene3D" id="2.60.120.650">
    <property type="entry name" value="Cupin"/>
    <property type="match status" value="1"/>
</dbReference>
<keyword evidence="5" id="KW-0862">Zinc</keyword>
<feature type="domain" description="RING-type" evidence="8">
    <location>
        <begin position="83"/>
        <end position="136"/>
    </location>
</feature>
<reference evidence="9 10" key="1">
    <citation type="submission" date="2018-12" db="EMBL/GenBank/DDBJ databases">
        <authorList>
            <person name="Tiukova I."/>
            <person name="Dainat J."/>
        </authorList>
    </citation>
    <scope>NUCLEOTIDE SEQUENCE [LARGE SCALE GENOMIC DNA]</scope>
</reference>
<dbReference type="InterPro" id="IPR001841">
    <property type="entry name" value="Znf_RING"/>
</dbReference>
<comment type="pathway">
    <text evidence="1">Protein modification; protein ubiquitination.</text>
</comment>
<dbReference type="PROSITE" id="PS50089">
    <property type="entry name" value="ZF_RING_2"/>
    <property type="match status" value="1"/>
</dbReference>
<keyword evidence="10" id="KW-1185">Reference proteome</keyword>
<feature type="region of interest" description="Disordered" evidence="7">
    <location>
        <begin position="347"/>
        <end position="385"/>
    </location>
</feature>
<sequence>MDIGDRDDERTPSGVERARLESPECDTGSTKGLKLDPMEPMELMVAPEDSEVSSTGGIPGSCQSEAADVGDPGDPGDPGDDTCAICLDELPDPGQKITRETRQTQFMARVRPCGHLYHDFCIKAWAEKANTCPQCRGRFNIIELVAEHHVIDQIHIDDKLFPLEVDESIPPEFVDELSPEQPPEFHHQHLQNQLCCLCDASTDAPFAICTECSSGYHLSCLGISDFTHFHCPVCDSEQDLDSIVTNRAGQRVRRSVHSRAIRSSFMQELRRQIQSNRYNQLGLTVPVRRRIIRPSYRPSVDDDNIDYVSIVERNKQRMNKEGHSDEAPDDSHLNKEERMAWRILDTMASGREVTPHETSSGNSNKERKYKRPKHRRRQQEEEVNGEIVINSAHNPLRLTERALSLHDLQLEKTTLQPIHHQDHNSSKELSYNQKMIVQRLLLKPKLKSLHLPSNRYTRTNRAVSRKLYREIAARSDAVYWLNSLEETAERDGIDMRNKSQVDELLRKDERDSAFRRDFDPLVNRLLVEELKHE</sequence>
<evidence type="ECO:0000256" key="3">
    <source>
        <dbReference type="ARBA" id="ARBA00022771"/>
    </source>
</evidence>
<evidence type="ECO:0000256" key="2">
    <source>
        <dbReference type="ARBA" id="ARBA00022723"/>
    </source>
</evidence>
<keyword evidence="2" id="KW-0479">Metal-binding</keyword>
<feature type="compositionally biased region" description="Basic and acidic residues" evidence="7">
    <location>
        <begin position="7"/>
        <end position="22"/>
    </location>
</feature>
<evidence type="ECO:0000313" key="9">
    <source>
        <dbReference type="EMBL" id="VEU20269.1"/>
    </source>
</evidence>
<dbReference type="InterPro" id="IPR024766">
    <property type="entry name" value="Znf_RING_H2"/>
</dbReference>
<feature type="region of interest" description="Disordered" evidence="7">
    <location>
        <begin position="316"/>
        <end position="335"/>
    </location>
</feature>
<dbReference type="GO" id="GO:0008270">
    <property type="term" value="F:zinc ion binding"/>
    <property type="evidence" value="ECO:0007669"/>
    <property type="project" value="UniProtKB-KW"/>
</dbReference>
<evidence type="ECO:0000259" key="8">
    <source>
        <dbReference type="PROSITE" id="PS50089"/>
    </source>
</evidence>
<feature type="compositionally biased region" description="Basic residues" evidence="7">
    <location>
        <begin position="367"/>
        <end position="377"/>
    </location>
</feature>
<organism evidence="9 10">
    <name type="scientific">Brettanomyces naardenensis</name>
    <name type="common">Yeast</name>
    <dbReference type="NCBI Taxonomy" id="13370"/>
    <lineage>
        <taxon>Eukaryota</taxon>
        <taxon>Fungi</taxon>
        <taxon>Dikarya</taxon>
        <taxon>Ascomycota</taxon>
        <taxon>Saccharomycotina</taxon>
        <taxon>Pichiomycetes</taxon>
        <taxon>Pichiales</taxon>
        <taxon>Pichiaceae</taxon>
        <taxon>Brettanomyces</taxon>
    </lineage>
</organism>
<evidence type="ECO:0000256" key="7">
    <source>
        <dbReference type="SAM" id="MobiDB-lite"/>
    </source>
</evidence>
<evidence type="ECO:0000256" key="4">
    <source>
        <dbReference type="ARBA" id="ARBA00022786"/>
    </source>
</evidence>
<keyword evidence="4" id="KW-0833">Ubl conjugation pathway</keyword>